<protein>
    <submittedName>
        <fullName evidence="1">Uncharacterized protein</fullName>
    </submittedName>
</protein>
<dbReference type="AlphaFoldDB" id="A0A4C1YVB6"/>
<comment type="caution">
    <text evidence="1">The sequence shown here is derived from an EMBL/GenBank/DDBJ whole genome shotgun (WGS) entry which is preliminary data.</text>
</comment>
<keyword evidence="2" id="KW-1185">Reference proteome</keyword>
<gene>
    <name evidence="1" type="ORF">EVAR_65037_1</name>
</gene>
<evidence type="ECO:0000313" key="1">
    <source>
        <dbReference type="EMBL" id="GBP78609.1"/>
    </source>
</evidence>
<evidence type="ECO:0000313" key="2">
    <source>
        <dbReference type="Proteomes" id="UP000299102"/>
    </source>
</evidence>
<reference evidence="1 2" key="1">
    <citation type="journal article" date="2019" name="Commun. Biol.">
        <title>The bagworm genome reveals a unique fibroin gene that provides high tensile strength.</title>
        <authorList>
            <person name="Kono N."/>
            <person name="Nakamura H."/>
            <person name="Ohtoshi R."/>
            <person name="Tomita M."/>
            <person name="Numata K."/>
            <person name="Arakawa K."/>
        </authorList>
    </citation>
    <scope>NUCLEOTIDE SEQUENCE [LARGE SCALE GENOMIC DNA]</scope>
</reference>
<dbReference type="Proteomes" id="UP000299102">
    <property type="component" value="Unassembled WGS sequence"/>
</dbReference>
<accession>A0A4C1YVB6</accession>
<dbReference type="EMBL" id="BGZK01001376">
    <property type="protein sequence ID" value="GBP78609.1"/>
    <property type="molecule type" value="Genomic_DNA"/>
</dbReference>
<sequence length="234" mass="26703">MFSEFDCGQSMLTDEFKEGYPKSVVTLQNIDAVRELMMSAAVAAQGGQDAGGRGADVRYLLLPCAPALCSKDITLYYITLYLATLHDMTRYATPRYAKPRRATPCRTALNIHDFNLKDEQELLYLKLAISRDSTPVDLEWTSFFIPTNHAAHDDSYFGLAFNFNSVLNIDTGSTFATFMQAKSRRKERKIEWTFAYMNKRARTSRYEEAVRLCRYRACMLKKLAPYEAVSRNGD</sequence>
<proteinExistence type="predicted"/>
<name>A0A4C1YVB6_EUMVA</name>
<organism evidence="1 2">
    <name type="scientific">Eumeta variegata</name>
    <name type="common">Bagworm moth</name>
    <name type="synonym">Eumeta japonica</name>
    <dbReference type="NCBI Taxonomy" id="151549"/>
    <lineage>
        <taxon>Eukaryota</taxon>
        <taxon>Metazoa</taxon>
        <taxon>Ecdysozoa</taxon>
        <taxon>Arthropoda</taxon>
        <taxon>Hexapoda</taxon>
        <taxon>Insecta</taxon>
        <taxon>Pterygota</taxon>
        <taxon>Neoptera</taxon>
        <taxon>Endopterygota</taxon>
        <taxon>Lepidoptera</taxon>
        <taxon>Glossata</taxon>
        <taxon>Ditrysia</taxon>
        <taxon>Tineoidea</taxon>
        <taxon>Psychidae</taxon>
        <taxon>Oiketicinae</taxon>
        <taxon>Eumeta</taxon>
    </lineage>
</organism>